<dbReference type="AlphaFoldDB" id="A0A7J7JMF9"/>
<dbReference type="PROSITE" id="PS00678">
    <property type="entry name" value="WD_REPEATS_1"/>
    <property type="match status" value="1"/>
</dbReference>
<name>A0A7J7JMF9_BUGNE</name>
<keyword evidence="2" id="KW-0677">Repeat</keyword>
<feature type="region of interest" description="Disordered" evidence="4">
    <location>
        <begin position="924"/>
        <end position="955"/>
    </location>
</feature>
<accession>A0A7J7JMF9</accession>
<evidence type="ECO:0000313" key="6">
    <source>
        <dbReference type="Proteomes" id="UP000593567"/>
    </source>
</evidence>
<dbReference type="InterPro" id="IPR019775">
    <property type="entry name" value="WD40_repeat_CS"/>
</dbReference>
<dbReference type="InterPro" id="IPR015943">
    <property type="entry name" value="WD40/YVTN_repeat-like_dom_sf"/>
</dbReference>
<evidence type="ECO:0000313" key="5">
    <source>
        <dbReference type="EMBL" id="KAF6027522.1"/>
    </source>
</evidence>
<dbReference type="PROSITE" id="PS50294">
    <property type="entry name" value="WD_REPEATS_REGION"/>
    <property type="match status" value="1"/>
</dbReference>
<keyword evidence="6" id="KW-1185">Reference proteome</keyword>
<dbReference type="PANTHER" id="PTHR44324">
    <property type="entry name" value="WD40 REPEAT DOMAIN 95"/>
    <property type="match status" value="1"/>
</dbReference>
<dbReference type="Pfam" id="PF00400">
    <property type="entry name" value="WD40"/>
    <property type="match status" value="3"/>
</dbReference>
<dbReference type="PANTHER" id="PTHR44324:SF2">
    <property type="entry name" value="WD REPEAT-CONTAINING PROTEIN 64"/>
    <property type="match status" value="1"/>
</dbReference>
<evidence type="ECO:0000256" key="1">
    <source>
        <dbReference type="ARBA" id="ARBA00022574"/>
    </source>
</evidence>
<dbReference type="SUPFAM" id="SSF50978">
    <property type="entry name" value="WD40 repeat-like"/>
    <property type="match status" value="3"/>
</dbReference>
<dbReference type="Proteomes" id="UP000593567">
    <property type="component" value="Unassembled WGS sequence"/>
</dbReference>
<dbReference type="EMBL" id="VXIV02002080">
    <property type="protein sequence ID" value="KAF6027522.1"/>
    <property type="molecule type" value="Genomic_DNA"/>
</dbReference>
<feature type="repeat" description="WD" evidence="3">
    <location>
        <begin position="821"/>
        <end position="854"/>
    </location>
</feature>
<dbReference type="OrthoDB" id="5980302at2759"/>
<dbReference type="SMART" id="SM00320">
    <property type="entry name" value="WD40"/>
    <property type="match status" value="9"/>
</dbReference>
<sequence length="1064" mass="118770">MEATAEERRQIIAETLRFEEFCEKLSCLFEDGIKAKDLKTLFRKISNNPDAKIDWCELFGYESPTLSAADRGLTPARNDKDVFAIEFRTRAGNVSLDKRRLDTTRSMAYCKHIDSYIVTSKKGIVSLWNTKLENVYYMDMPDSAWLIDCVFLPHFRKLLCVTERGLVIWDYKAKSKLTEFHIIKPFTHAIVCMTYISTMSNAHAESVLLGDDQGYVSMVTITQTDLLKNQNSVKKLATASRSIVEVNPKDLVIPVMKRKVHSGWTLKLLYVEELRSMISCSPSAKCSLVVEDLNTLFNSDLKPRCANIHKGVNTFAFSTKSSIVATAGSDKIIRIWHPAVLTKPTGKLIGHLFTVTGIQINEKEQHIISLSSARVVRVWCMNTMTNLQIFTDHDDRAGDTRINVLYYDQKQEVLFTGSGVLDCWSLARTVLNKLILPQSHETPIVQVVYNSILNQFISLCTEPIIKVWSCESRNLVYQIVSPHTPGVDVTCMCVCDSGYRLATGAIDGSLKIWDIGAGQEIKSYFEKVLEKDGDESLLANISVVSLVYLPFSPGKSRLLIACGWSQEVRLYSDSDSDSNLQLVAVFSDSHVARVSTSRTNTILTSFNTNSKLPRIGMTLTTPHKGRVEKVLENDQVSCTGLLDEGQGKCLLLVGTHFGSIIVWDTDTHSIVNVYKPPTVCSGLHSDILNSQLIKTVHAVGTIQYSKESLQRVDQKTDFKFEGIKNQFLGDVETDESKGGFHRSVIISIHGDAGIRLWNTSGKMLCQTVAMTRRTGVAVTAYNTDISCKVLYTGDQLGYITLWRIQDFLEGSDDTIQQVVSWRGHTSKITSIQILPHKQNLLVYSASVDGSIRIWFDQTCRYLGYMGQGRPILIPSNASLINGTVTPQFPCDIKELPLFSSLKFAKPNKSKDTILKVPLVTKQSRNTPAVRHTAEGSLQHPVTTESTNHQSHDIQPITGSNTKYFQSLMKPRQYNSHLTPEQLQISDIKNCLTSGFVFRTLPVYRISTPQKVLRPINLAQSVGSVTHTAVHRSPGAKFTLKSSTFAAANAVRCLVLCDIQCHLGI</sequence>
<evidence type="ECO:0000256" key="4">
    <source>
        <dbReference type="SAM" id="MobiDB-lite"/>
    </source>
</evidence>
<comment type="caution">
    <text evidence="5">The sequence shown here is derived from an EMBL/GenBank/DDBJ whole genome shotgun (WGS) entry which is preliminary data.</text>
</comment>
<dbReference type="PROSITE" id="PS50082">
    <property type="entry name" value="WD_REPEATS_2"/>
    <property type="match status" value="4"/>
</dbReference>
<feature type="repeat" description="WD" evidence="3">
    <location>
        <begin position="312"/>
        <end position="336"/>
    </location>
</feature>
<feature type="repeat" description="WD" evidence="3">
    <location>
        <begin position="489"/>
        <end position="523"/>
    </location>
</feature>
<feature type="compositionally biased region" description="Polar residues" evidence="4">
    <location>
        <begin position="939"/>
        <end position="948"/>
    </location>
</feature>
<gene>
    <name evidence="5" type="ORF">EB796_014188</name>
</gene>
<evidence type="ECO:0000256" key="3">
    <source>
        <dbReference type="PROSITE-ProRule" id="PRU00221"/>
    </source>
</evidence>
<proteinExistence type="predicted"/>
<dbReference type="InterPro" id="IPR051242">
    <property type="entry name" value="WD-EF-hand_domain"/>
</dbReference>
<protein>
    <submittedName>
        <fullName evidence="5">WDR64</fullName>
    </submittedName>
</protein>
<reference evidence="5" key="1">
    <citation type="submission" date="2020-06" db="EMBL/GenBank/DDBJ databases">
        <title>Draft genome of Bugula neritina, a colonial animal packing powerful symbionts and potential medicines.</title>
        <authorList>
            <person name="Rayko M."/>
        </authorList>
    </citation>
    <scope>NUCLEOTIDE SEQUENCE [LARGE SCALE GENOMIC DNA]</scope>
    <source>
        <strain evidence="5">Kwan_BN1</strain>
    </source>
</reference>
<dbReference type="Gene3D" id="2.130.10.10">
    <property type="entry name" value="YVTN repeat-like/Quinoprotein amine dehydrogenase"/>
    <property type="match status" value="3"/>
</dbReference>
<dbReference type="InterPro" id="IPR001680">
    <property type="entry name" value="WD40_rpt"/>
</dbReference>
<organism evidence="5 6">
    <name type="scientific">Bugula neritina</name>
    <name type="common">Brown bryozoan</name>
    <name type="synonym">Sertularia neritina</name>
    <dbReference type="NCBI Taxonomy" id="10212"/>
    <lineage>
        <taxon>Eukaryota</taxon>
        <taxon>Metazoa</taxon>
        <taxon>Spiralia</taxon>
        <taxon>Lophotrochozoa</taxon>
        <taxon>Bryozoa</taxon>
        <taxon>Gymnolaemata</taxon>
        <taxon>Cheilostomatida</taxon>
        <taxon>Flustrina</taxon>
        <taxon>Buguloidea</taxon>
        <taxon>Bugulidae</taxon>
        <taxon>Bugula</taxon>
    </lineage>
</organism>
<feature type="repeat" description="WD" evidence="3">
    <location>
        <begin position="348"/>
        <end position="389"/>
    </location>
</feature>
<dbReference type="InterPro" id="IPR036322">
    <property type="entry name" value="WD40_repeat_dom_sf"/>
</dbReference>
<keyword evidence="1 3" id="KW-0853">WD repeat</keyword>
<evidence type="ECO:0000256" key="2">
    <source>
        <dbReference type="ARBA" id="ARBA00022737"/>
    </source>
</evidence>